<dbReference type="GeneID" id="92898013"/>
<dbReference type="Pfam" id="PF03466">
    <property type="entry name" value="LysR_substrate"/>
    <property type="match status" value="1"/>
</dbReference>
<name>A0A6J4ZT64_9BURK</name>
<organism evidence="6 7">
    <name type="scientific">Achromobacter insuavis</name>
    <dbReference type="NCBI Taxonomy" id="1287735"/>
    <lineage>
        <taxon>Bacteria</taxon>
        <taxon>Pseudomonadati</taxon>
        <taxon>Pseudomonadota</taxon>
        <taxon>Betaproteobacteria</taxon>
        <taxon>Burkholderiales</taxon>
        <taxon>Alcaligenaceae</taxon>
        <taxon>Achromobacter</taxon>
    </lineage>
</organism>
<dbReference type="EMBL" id="CADIJR010000015">
    <property type="protein sequence ID" value="CAB3642318.1"/>
    <property type="molecule type" value="Genomic_DNA"/>
</dbReference>
<sequence>MNFMALEALRAFVEGGSIAEASLRIHRSPSQVSRLLAMLEEEAGFPLLLKEGRRLSLTEQGQGFYQRIDEMLRAGDAVREYARGARRKSRTHVNVLVAQHLIEGLLVDAVAGAVQEDNAFGVTINARMPPNVDAWISQQQFDLALAQLPVEHPLLTTEILAESRAVAVLSGADPRAAQAVITPRILGQGRFIGLPQRGALHHRYARAFAQAGYEPDAQFDVSFGFIACQLAVRGCGAALSDPLSALSQIHLGAQIRRFEPETPLQYGLIYPKARPPSPAAQLLIRHLRAVAADKLRQVEALVAAAPADGAPKPRRRQPRGA</sequence>
<dbReference type="InterPro" id="IPR036388">
    <property type="entry name" value="WH-like_DNA-bd_sf"/>
</dbReference>
<gene>
    <name evidence="6" type="primary">gltC_5</name>
    <name evidence="6" type="ORF">LMG26845_02159</name>
</gene>
<dbReference type="Gene3D" id="1.10.10.10">
    <property type="entry name" value="Winged helix-like DNA-binding domain superfamily/Winged helix DNA-binding domain"/>
    <property type="match status" value="1"/>
</dbReference>
<dbReference type="Proteomes" id="UP000507979">
    <property type="component" value="Unassembled WGS sequence"/>
</dbReference>
<dbReference type="PANTHER" id="PTHR30427:SF1">
    <property type="entry name" value="TRANSCRIPTIONAL ACTIVATOR PROTEIN LYSR"/>
    <property type="match status" value="1"/>
</dbReference>
<comment type="similarity">
    <text evidence="1">Belongs to the LysR transcriptional regulatory family.</text>
</comment>
<evidence type="ECO:0000259" key="5">
    <source>
        <dbReference type="PROSITE" id="PS50931"/>
    </source>
</evidence>
<dbReference type="Pfam" id="PF00126">
    <property type="entry name" value="HTH_1"/>
    <property type="match status" value="1"/>
</dbReference>
<dbReference type="AlphaFoldDB" id="A0A6J4ZT64"/>
<dbReference type="GO" id="GO:0043565">
    <property type="term" value="F:sequence-specific DNA binding"/>
    <property type="evidence" value="ECO:0007669"/>
    <property type="project" value="TreeGrafter"/>
</dbReference>
<accession>A0A6J4ZT64</accession>
<dbReference type="SUPFAM" id="SSF53850">
    <property type="entry name" value="Periplasmic binding protein-like II"/>
    <property type="match status" value="1"/>
</dbReference>
<keyword evidence="3" id="KW-0238">DNA-binding</keyword>
<keyword evidence="7" id="KW-1185">Reference proteome</keyword>
<feature type="domain" description="HTH lysR-type" evidence="5">
    <location>
        <begin position="1"/>
        <end position="58"/>
    </location>
</feature>
<evidence type="ECO:0000256" key="2">
    <source>
        <dbReference type="ARBA" id="ARBA00023015"/>
    </source>
</evidence>
<proteinExistence type="inferred from homology"/>
<dbReference type="RefSeq" id="WP_054431589.1">
    <property type="nucleotide sequence ID" value="NZ_CADIJR010000015.1"/>
</dbReference>
<evidence type="ECO:0000313" key="6">
    <source>
        <dbReference type="EMBL" id="CAB3642318.1"/>
    </source>
</evidence>
<evidence type="ECO:0000256" key="3">
    <source>
        <dbReference type="ARBA" id="ARBA00023125"/>
    </source>
</evidence>
<dbReference type="InterPro" id="IPR005119">
    <property type="entry name" value="LysR_subst-bd"/>
</dbReference>
<dbReference type="SUPFAM" id="SSF46785">
    <property type="entry name" value="Winged helix' DNA-binding domain"/>
    <property type="match status" value="1"/>
</dbReference>
<protein>
    <submittedName>
        <fullName evidence="6">HTH-type transcriptional regulator GltC</fullName>
    </submittedName>
</protein>
<evidence type="ECO:0000256" key="4">
    <source>
        <dbReference type="ARBA" id="ARBA00023163"/>
    </source>
</evidence>
<dbReference type="PANTHER" id="PTHR30427">
    <property type="entry name" value="TRANSCRIPTIONAL ACTIVATOR PROTEIN LYSR"/>
    <property type="match status" value="1"/>
</dbReference>
<dbReference type="GO" id="GO:0003700">
    <property type="term" value="F:DNA-binding transcription factor activity"/>
    <property type="evidence" value="ECO:0007669"/>
    <property type="project" value="InterPro"/>
</dbReference>
<keyword evidence="4" id="KW-0804">Transcription</keyword>
<dbReference type="GO" id="GO:0010628">
    <property type="term" value="P:positive regulation of gene expression"/>
    <property type="evidence" value="ECO:0007669"/>
    <property type="project" value="TreeGrafter"/>
</dbReference>
<dbReference type="Gene3D" id="3.40.190.290">
    <property type="match status" value="1"/>
</dbReference>
<evidence type="ECO:0000256" key="1">
    <source>
        <dbReference type="ARBA" id="ARBA00009437"/>
    </source>
</evidence>
<evidence type="ECO:0000313" key="7">
    <source>
        <dbReference type="Proteomes" id="UP000507979"/>
    </source>
</evidence>
<dbReference type="PROSITE" id="PS50931">
    <property type="entry name" value="HTH_LYSR"/>
    <property type="match status" value="1"/>
</dbReference>
<keyword evidence="2" id="KW-0805">Transcription regulation</keyword>
<dbReference type="InterPro" id="IPR000847">
    <property type="entry name" value="LysR_HTH_N"/>
</dbReference>
<dbReference type="InterPro" id="IPR036390">
    <property type="entry name" value="WH_DNA-bd_sf"/>
</dbReference>
<reference evidence="6 7" key="1">
    <citation type="submission" date="2020-04" db="EMBL/GenBank/DDBJ databases">
        <authorList>
            <person name="De Canck E."/>
        </authorList>
    </citation>
    <scope>NUCLEOTIDE SEQUENCE [LARGE SCALE GENOMIC DNA]</scope>
    <source>
        <strain evidence="6 7">LMG 26845</strain>
    </source>
</reference>